<dbReference type="PANTHER" id="PTHR24148">
    <property type="entry name" value="ANKYRIN REPEAT DOMAIN-CONTAINING PROTEIN 39 HOMOLOG-RELATED"/>
    <property type="match status" value="1"/>
</dbReference>
<evidence type="ECO:0000259" key="1">
    <source>
        <dbReference type="Pfam" id="PF06985"/>
    </source>
</evidence>
<evidence type="ECO:0000313" key="3">
    <source>
        <dbReference type="Proteomes" id="UP000235786"/>
    </source>
</evidence>
<dbReference type="STRING" id="1149755.A0A2J6RTQ3"/>
<organism evidence="2 3">
    <name type="scientific">Hyaloscypha variabilis (strain UAMH 11265 / GT02V1 / F)</name>
    <name type="common">Meliniomyces variabilis</name>
    <dbReference type="NCBI Taxonomy" id="1149755"/>
    <lineage>
        <taxon>Eukaryota</taxon>
        <taxon>Fungi</taxon>
        <taxon>Dikarya</taxon>
        <taxon>Ascomycota</taxon>
        <taxon>Pezizomycotina</taxon>
        <taxon>Leotiomycetes</taxon>
        <taxon>Helotiales</taxon>
        <taxon>Hyaloscyphaceae</taxon>
        <taxon>Hyaloscypha</taxon>
        <taxon>Hyaloscypha variabilis</taxon>
    </lineage>
</organism>
<dbReference type="Proteomes" id="UP000235786">
    <property type="component" value="Unassembled WGS sequence"/>
</dbReference>
<dbReference type="Pfam" id="PF06985">
    <property type="entry name" value="HET"/>
    <property type="match status" value="1"/>
</dbReference>
<dbReference type="InterPro" id="IPR052895">
    <property type="entry name" value="HetReg/Transcr_Mod"/>
</dbReference>
<feature type="domain" description="Heterokaryon incompatibility" evidence="1">
    <location>
        <begin position="73"/>
        <end position="210"/>
    </location>
</feature>
<name>A0A2J6RTQ3_HYAVF</name>
<proteinExistence type="predicted"/>
<keyword evidence="3" id="KW-1185">Reference proteome</keyword>
<protein>
    <submittedName>
        <fullName evidence="2">HET-domain-containing protein</fullName>
    </submittedName>
</protein>
<accession>A0A2J6RTQ3</accession>
<dbReference type="OrthoDB" id="2157530at2759"/>
<gene>
    <name evidence="2" type="ORF">L207DRAFT_511660</name>
</gene>
<reference evidence="2 3" key="1">
    <citation type="submission" date="2016-04" db="EMBL/GenBank/DDBJ databases">
        <title>A degradative enzymes factory behind the ericoid mycorrhizal symbiosis.</title>
        <authorList>
            <consortium name="DOE Joint Genome Institute"/>
            <person name="Martino E."/>
            <person name="Morin E."/>
            <person name="Grelet G."/>
            <person name="Kuo A."/>
            <person name="Kohler A."/>
            <person name="Daghino S."/>
            <person name="Barry K."/>
            <person name="Choi C."/>
            <person name="Cichocki N."/>
            <person name="Clum A."/>
            <person name="Copeland A."/>
            <person name="Hainaut M."/>
            <person name="Haridas S."/>
            <person name="Labutti K."/>
            <person name="Lindquist E."/>
            <person name="Lipzen A."/>
            <person name="Khouja H.-R."/>
            <person name="Murat C."/>
            <person name="Ohm R."/>
            <person name="Olson A."/>
            <person name="Spatafora J."/>
            <person name="Veneault-Fourrey C."/>
            <person name="Henrissat B."/>
            <person name="Grigoriev I."/>
            <person name="Martin F."/>
            <person name="Perotto S."/>
        </authorList>
    </citation>
    <scope>NUCLEOTIDE SEQUENCE [LARGE SCALE GENOMIC DNA]</scope>
    <source>
        <strain evidence="2 3">F</strain>
    </source>
</reference>
<dbReference type="PANTHER" id="PTHR24148:SF73">
    <property type="entry name" value="HET DOMAIN PROTEIN (AFU_ORTHOLOGUE AFUA_8G01020)"/>
    <property type="match status" value="1"/>
</dbReference>
<evidence type="ECO:0000313" key="2">
    <source>
        <dbReference type="EMBL" id="PMD41902.1"/>
    </source>
</evidence>
<dbReference type="InterPro" id="IPR010730">
    <property type="entry name" value="HET"/>
</dbReference>
<dbReference type="AlphaFoldDB" id="A0A2J6RTQ3"/>
<sequence>MDSNRIKKFLAKARRKIASKKDVLEPEKALALYRSLDRERREFRLLHLLPSENFTAPIRCKIFHSSLDKSPGYEALSYVWGNPNVTQDVLIHERSQAVTKNLELALRHIRLPKKKRILWVDALCIDQSHVIEKNHQVAQMRDIYLNSKRVVVWLGEEGSAQAAIKFCRKLKQKNFSISGMPNDQFQKNLEACHDLFIERAWWNRRWILQEVLHDRRVQVYIGKIEIAFDELCQYFEAYDSSKTVWKIKNATKEVMLKSKKELGGFSPINVLFAADRKPVERISHQRLMIAKRDEPSTSLQITLQNFRSQQCTDPRDGVYALLGMAALKYSIPIDYNATKRTIFTLTMHALLPTSPNPFLWVESPDRPILSSISETDLPSWVPDWTTQQTLFVQTMTAYSYFSSFDASRSRTNYMKYRPRAKIQTFDHNFMEGVYVGVVSAVHTAHIWEDSHRAPYDTIKLINYDRNPERRHVVIEDNAASLETPLERMAIPSWGPYWGKVGDIIVVARGSSTPLVLRKSGRHYLFVGACWLIDSELQGTGMPGQDDPGFSDIMRGALWDQIGKSCKLERFWLK</sequence>
<dbReference type="EMBL" id="KZ613944">
    <property type="protein sequence ID" value="PMD41902.1"/>
    <property type="molecule type" value="Genomic_DNA"/>
</dbReference>